<protein>
    <recommendedName>
        <fullName evidence="3">Reverse transcriptase Ty1/copia-type domain-containing protein</fullName>
    </recommendedName>
</protein>
<proteinExistence type="predicted"/>
<dbReference type="PANTHER" id="PTHR11439:SF450">
    <property type="entry name" value="REVERSE TRANSCRIPTASE TY1_COPIA-TYPE DOMAIN-CONTAINING PROTEIN"/>
    <property type="match status" value="1"/>
</dbReference>
<evidence type="ECO:0008006" key="3">
    <source>
        <dbReference type="Google" id="ProtNLM"/>
    </source>
</evidence>
<gene>
    <name evidence="1" type="ORF">LSAT_V11C700358870</name>
</gene>
<name>A0A9R1UXQ5_LACSA</name>
<dbReference type="PANTHER" id="PTHR11439">
    <property type="entry name" value="GAG-POL-RELATED RETROTRANSPOSON"/>
    <property type="match status" value="1"/>
</dbReference>
<dbReference type="CDD" id="cd09272">
    <property type="entry name" value="RNase_HI_RT_Ty1"/>
    <property type="match status" value="1"/>
</dbReference>
<keyword evidence="2" id="KW-1185">Reference proteome</keyword>
<organism evidence="1 2">
    <name type="scientific">Lactuca sativa</name>
    <name type="common">Garden lettuce</name>
    <dbReference type="NCBI Taxonomy" id="4236"/>
    <lineage>
        <taxon>Eukaryota</taxon>
        <taxon>Viridiplantae</taxon>
        <taxon>Streptophyta</taxon>
        <taxon>Embryophyta</taxon>
        <taxon>Tracheophyta</taxon>
        <taxon>Spermatophyta</taxon>
        <taxon>Magnoliopsida</taxon>
        <taxon>eudicotyledons</taxon>
        <taxon>Gunneridae</taxon>
        <taxon>Pentapetalae</taxon>
        <taxon>asterids</taxon>
        <taxon>campanulids</taxon>
        <taxon>Asterales</taxon>
        <taxon>Asteraceae</taxon>
        <taxon>Cichorioideae</taxon>
        <taxon>Cichorieae</taxon>
        <taxon>Lactucinae</taxon>
        <taxon>Lactuca</taxon>
    </lineage>
</organism>
<accession>A0A9R1UXQ5</accession>
<dbReference type="Proteomes" id="UP000235145">
    <property type="component" value="Unassembled WGS sequence"/>
</dbReference>
<sequence length="187" mass="21145">MIVLMMPKLSLVPLPIGASLPLGDRPLFENPTRPVRYHQMVGALEYVTLSRPDITYAINKVCQFIHSQTNNHYNFGLRLTPSCDNTKHAYGDAKSLVVTVYSDKICLSVILVISEAEYKALDDNVAEVTWLEIVLRELCISVTKAPVLWCDNLVATYLSTNLVFHARTKPVEVDFHLIRERVVAKKF</sequence>
<comment type="caution">
    <text evidence="1">The sequence shown here is derived from an EMBL/GenBank/DDBJ whole genome shotgun (WGS) entry which is preliminary data.</text>
</comment>
<evidence type="ECO:0000313" key="1">
    <source>
        <dbReference type="EMBL" id="KAJ0195478.1"/>
    </source>
</evidence>
<dbReference type="EMBL" id="NBSK02000007">
    <property type="protein sequence ID" value="KAJ0195478.1"/>
    <property type="molecule type" value="Genomic_DNA"/>
</dbReference>
<evidence type="ECO:0000313" key="2">
    <source>
        <dbReference type="Proteomes" id="UP000235145"/>
    </source>
</evidence>
<reference evidence="1 2" key="1">
    <citation type="journal article" date="2017" name="Nat. Commun.">
        <title>Genome assembly with in vitro proximity ligation data and whole-genome triplication in lettuce.</title>
        <authorList>
            <person name="Reyes-Chin-Wo S."/>
            <person name="Wang Z."/>
            <person name="Yang X."/>
            <person name="Kozik A."/>
            <person name="Arikit S."/>
            <person name="Song C."/>
            <person name="Xia L."/>
            <person name="Froenicke L."/>
            <person name="Lavelle D.O."/>
            <person name="Truco M.J."/>
            <person name="Xia R."/>
            <person name="Zhu S."/>
            <person name="Xu C."/>
            <person name="Xu H."/>
            <person name="Xu X."/>
            <person name="Cox K."/>
            <person name="Korf I."/>
            <person name="Meyers B.C."/>
            <person name="Michelmore R.W."/>
        </authorList>
    </citation>
    <scope>NUCLEOTIDE SEQUENCE [LARGE SCALE GENOMIC DNA]</scope>
    <source>
        <strain evidence="2">cv. Salinas</strain>
        <tissue evidence="1">Seedlings</tissue>
    </source>
</reference>
<dbReference type="AlphaFoldDB" id="A0A9R1UXQ5"/>